<dbReference type="Proteomes" id="UP000663880">
    <property type="component" value="Unassembled WGS sequence"/>
</dbReference>
<organism evidence="2 3">
    <name type="scientific">Pieris macdunnoughi</name>
    <dbReference type="NCBI Taxonomy" id="345717"/>
    <lineage>
        <taxon>Eukaryota</taxon>
        <taxon>Metazoa</taxon>
        <taxon>Ecdysozoa</taxon>
        <taxon>Arthropoda</taxon>
        <taxon>Hexapoda</taxon>
        <taxon>Insecta</taxon>
        <taxon>Pterygota</taxon>
        <taxon>Neoptera</taxon>
        <taxon>Endopterygota</taxon>
        <taxon>Lepidoptera</taxon>
        <taxon>Glossata</taxon>
        <taxon>Ditrysia</taxon>
        <taxon>Papilionoidea</taxon>
        <taxon>Pieridae</taxon>
        <taxon>Pierinae</taxon>
        <taxon>Pieris</taxon>
    </lineage>
</organism>
<sequence>MSVVCEHCLALKFKDESKGMCCLQGKVKLEEVLLPPEPLHSVLTDPDTQASTRCTSVAQPIDRDLIRSLQDMLHSHNCYIQSFKTAIESVPADNPDFNVVIHANKVPVGEHRGRYNAPSTSEVAVVIAGQQFDKRDIVLHSRDDNLQKNSELHRSYDSLQYPLMLCRGENGYAINISQVNPIGGTPLRKTVSWAVYEQMCLSRKVFKSRLKWAQNNQEQIKMDLIAEQRANKNFVQFWKSTGKLNLRPSIPASVGGESDPEKIANVFMKHFKVRSPLGPSVGAPFTGPDGCSESPGFFVSAKQIKDILNTMGRDKSPGHDGLNIEHLWYAGGHLPRVLSMLYSLCISHSYLSAALMDTIVVPVIKNRSGDISDKGNYRPISLATIMAKVLDSVLDSSLNNFMNLHDAQFGFRPGLSTEAAILSLKHTVQYYTKRNTPVYACFLDLTRAFDLVSYDVLWRKMEDRGVPTQLLNIFKFWYAKQNNTVKWSNAFSTSYRLESGVRQGGLSSPKLFNLNINDLSVELSSMCVGCRVNGVSISNLSYVDDMVLLAPTAGAITEMLRVCEVYAC</sequence>
<protein>
    <recommendedName>
        <fullName evidence="1">Reverse transcriptase domain-containing protein</fullName>
    </recommendedName>
</protein>
<dbReference type="PANTHER" id="PTHR19446">
    <property type="entry name" value="REVERSE TRANSCRIPTASES"/>
    <property type="match status" value="1"/>
</dbReference>
<proteinExistence type="predicted"/>
<evidence type="ECO:0000259" key="1">
    <source>
        <dbReference type="PROSITE" id="PS50878"/>
    </source>
</evidence>
<dbReference type="EMBL" id="CAJOBZ010000088">
    <property type="protein sequence ID" value="CAF4958321.1"/>
    <property type="molecule type" value="Genomic_DNA"/>
</dbReference>
<gene>
    <name evidence="2" type="ORF">PMACD_LOCUS16483</name>
</gene>
<dbReference type="InterPro" id="IPR000477">
    <property type="entry name" value="RT_dom"/>
</dbReference>
<dbReference type="Pfam" id="PF00078">
    <property type="entry name" value="RVT_1"/>
    <property type="match status" value="1"/>
</dbReference>
<dbReference type="SUPFAM" id="SSF56672">
    <property type="entry name" value="DNA/RNA polymerases"/>
    <property type="match status" value="1"/>
</dbReference>
<evidence type="ECO:0000313" key="3">
    <source>
        <dbReference type="Proteomes" id="UP000663880"/>
    </source>
</evidence>
<dbReference type="CDD" id="cd01650">
    <property type="entry name" value="RT_nLTR_like"/>
    <property type="match status" value="1"/>
</dbReference>
<feature type="domain" description="Reverse transcriptase" evidence="1">
    <location>
        <begin position="344"/>
        <end position="568"/>
    </location>
</feature>
<accession>A0A821YB60</accession>
<evidence type="ECO:0000313" key="2">
    <source>
        <dbReference type="EMBL" id="CAF4958321.1"/>
    </source>
</evidence>
<dbReference type="InterPro" id="IPR043502">
    <property type="entry name" value="DNA/RNA_pol_sf"/>
</dbReference>
<dbReference type="PROSITE" id="PS50878">
    <property type="entry name" value="RT_POL"/>
    <property type="match status" value="1"/>
</dbReference>
<comment type="caution">
    <text evidence="2">The sequence shown here is derived from an EMBL/GenBank/DDBJ whole genome shotgun (WGS) entry which is preliminary data.</text>
</comment>
<reference evidence="2" key="1">
    <citation type="submission" date="2021-02" db="EMBL/GenBank/DDBJ databases">
        <authorList>
            <person name="Steward A R."/>
        </authorList>
    </citation>
    <scope>NUCLEOTIDE SEQUENCE</scope>
</reference>
<dbReference type="GO" id="GO:0071897">
    <property type="term" value="P:DNA biosynthetic process"/>
    <property type="evidence" value="ECO:0007669"/>
    <property type="project" value="UniProtKB-ARBA"/>
</dbReference>
<keyword evidence="3" id="KW-1185">Reference proteome</keyword>
<name>A0A821YB60_9NEOP</name>
<dbReference type="AlphaFoldDB" id="A0A821YB60"/>
<dbReference type="OrthoDB" id="10051381at2759"/>